<accession>A0A8T9AZX9</accession>
<keyword evidence="2" id="KW-1185">Reference proteome</keyword>
<sequence>MIRHMTAEQRQKRAEEDFSALAPSNLAALLDDGPPGNIEDLKALVLEEMDVARRKLICEDLDSVVEFWTDQGIPRDENRCRDRLAAMIGPELARYDIQRITEADMPQTKRADLAFARGAMQLPIEVKGQWHPHVWDAATGQLDVQYLIDWRSEHRGIYCVLWFGDVPSASGRRLKARPNGLPAPASSQEMQDMLKAAIPEARRALIDVVVFNLTAGKC</sequence>
<name>A0A8T9AZX9_9HYPH</name>
<dbReference type="AlphaFoldDB" id="A0A8T9AZX9"/>
<gene>
    <name evidence="1" type="ORF">C1D09_003385</name>
</gene>
<evidence type="ECO:0000313" key="2">
    <source>
        <dbReference type="Proteomes" id="UP000235507"/>
    </source>
</evidence>
<dbReference type="OrthoDB" id="9004810at2"/>
<comment type="caution">
    <text evidence="1">The sequence shown here is derived from an EMBL/GenBank/DDBJ whole genome shotgun (WGS) entry which is preliminary data.</text>
</comment>
<reference evidence="1" key="1">
    <citation type="submission" date="2019-07" db="EMBL/GenBank/DDBJ databases">
        <title>Mesorhizobum intechiensis sp. nov. isolated from nodules of Lotus tenuis growing in lowlands of the Flooding Pampa, Argentina.</title>
        <authorList>
            <person name="Estrella M.J."/>
            <person name="Torres Tejerizo G.A."/>
            <person name="Cumpa Velazquez L.M."/>
            <person name="Fontana F."/>
            <person name="Hansen L."/>
            <person name="Pistorio M."/>
            <person name="Sannazzaro A.I."/>
        </authorList>
    </citation>
    <scope>NUCLEOTIDE SEQUENCE</scope>
    <source>
        <strain evidence="1">BD68</strain>
    </source>
</reference>
<dbReference type="EMBL" id="PNOT02000040">
    <property type="protein sequence ID" value="TSE13531.1"/>
    <property type="molecule type" value="Genomic_DNA"/>
</dbReference>
<proteinExistence type="predicted"/>
<organism evidence="1 2">
    <name type="scientific">Mesorhizobium intechi</name>
    <dbReference type="NCBI Taxonomy" id="537601"/>
    <lineage>
        <taxon>Bacteria</taxon>
        <taxon>Pseudomonadati</taxon>
        <taxon>Pseudomonadota</taxon>
        <taxon>Alphaproteobacteria</taxon>
        <taxon>Hyphomicrobiales</taxon>
        <taxon>Phyllobacteriaceae</taxon>
        <taxon>Mesorhizobium</taxon>
    </lineage>
</organism>
<dbReference type="Proteomes" id="UP000235507">
    <property type="component" value="Unassembled WGS sequence"/>
</dbReference>
<protein>
    <submittedName>
        <fullName evidence="1">Uncharacterized protein</fullName>
    </submittedName>
</protein>
<evidence type="ECO:0000313" key="1">
    <source>
        <dbReference type="EMBL" id="TSE13531.1"/>
    </source>
</evidence>
<dbReference type="RefSeq" id="WP_143972990.1">
    <property type="nucleotide sequence ID" value="NZ_PNOT02000040.1"/>
</dbReference>